<keyword evidence="1" id="KW-0812">Transmembrane</keyword>
<keyword evidence="3" id="KW-1185">Reference proteome</keyword>
<organism evidence="2 3">
    <name type="scientific">Anaerobacillus isosaccharinicus</name>
    <dbReference type="NCBI Taxonomy" id="1532552"/>
    <lineage>
        <taxon>Bacteria</taxon>
        <taxon>Bacillati</taxon>
        <taxon>Bacillota</taxon>
        <taxon>Bacilli</taxon>
        <taxon>Bacillales</taxon>
        <taxon>Bacillaceae</taxon>
        <taxon>Anaerobacillus</taxon>
    </lineage>
</organism>
<keyword evidence="1" id="KW-0472">Membrane</keyword>
<dbReference type="RefSeq" id="WP_182081142.1">
    <property type="nucleotide sequence ID" value="NZ_CP063356.2"/>
</dbReference>
<dbReference type="AlphaFoldDB" id="A0A7S7L3R4"/>
<evidence type="ECO:0000256" key="1">
    <source>
        <dbReference type="SAM" id="Phobius"/>
    </source>
</evidence>
<reference evidence="2 3" key="2">
    <citation type="journal article" date="2019" name="Int. J. Syst. Evol. Microbiol.">
        <title>Anaerobacillus isosaccharinicus sp. nov., an alkaliphilic bacterium which degrades isosaccharinic acid.</title>
        <authorList>
            <person name="Bassil N.M."/>
            <person name="Lloyd J.R."/>
        </authorList>
    </citation>
    <scope>NUCLEOTIDE SEQUENCE [LARGE SCALE GENOMIC DNA]</scope>
    <source>
        <strain evidence="2 3">NB2006</strain>
    </source>
</reference>
<protein>
    <submittedName>
        <fullName evidence="2">Uncharacterized protein</fullName>
    </submittedName>
</protein>
<proteinExistence type="predicted"/>
<feature type="transmembrane region" description="Helical" evidence="1">
    <location>
        <begin position="20"/>
        <end position="38"/>
    </location>
</feature>
<evidence type="ECO:0000313" key="2">
    <source>
        <dbReference type="EMBL" id="QOY33851.1"/>
    </source>
</evidence>
<evidence type="ECO:0000313" key="3">
    <source>
        <dbReference type="Proteomes" id="UP000180175"/>
    </source>
</evidence>
<feature type="transmembrane region" description="Helical" evidence="1">
    <location>
        <begin position="199"/>
        <end position="221"/>
    </location>
</feature>
<reference evidence="2 3" key="1">
    <citation type="journal article" date="2017" name="Genome Announc.">
        <title>Draft Genome Sequences of Four Alkaliphilic Bacteria Belonging to the Anaerobacillus Genus.</title>
        <authorList>
            <person name="Bassil N.M."/>
            <person name="Lloyd J.R."/>
        </authorList>
    </citation>
    <scope>NUCLEOTIDE SEQUENCE [LARGE SCALE GENOMIC DNA]</scope>
    <source>
        <strain evidence="2 3">NB2006</strain>
    </source>
</reference>
<sequence>MSEAKGMDINMNEELLFKTYGLLFLGFAWGITSIYEAIRIQRQKGVVTESRVVFVTMLILSFLQILMMDRLDIDLFIWFGIFGSIILISLWVRVYFGGKNVKIYETTRERIIPILENTLKDMSIPYEEKDGLNSEETVFHLIEDKTKISVEGGIFGEEEKDYTISLKKTWRSYRMEELQLRLIESYRDQKEEKIYWKQILINVVLGIAFILGTSFTVWNLFYKVT</sequence>
<name>A0A7S7L3R4_9BACI</name>
<dbReference type="EMBL" id="CP063356">
    <property type="protein sequence ID" value="QOY33851.1"/>
    <property type="molecule type" value="Genomic_DNA"/>
</dbReference>
<dbReference type="KEGG" id="aia:AWH56_013935"/>
<feature type="transmembrane region" description="Helical" evidence="1">
    <location>
        <begin position="75"/>
        <end position="96"/>
    </location>
</feature>
<feature type="transmembrane region" description="Helical" evidence="1">
    <location>
        <begin position="50"/>
        <end position="69"/>
    </location>
</feature>
<dbReference type="Proteomes" id="UP000180175">
    <property type="component" value="Chromosome"/>
</dbReference>
<accession>A0A7S7L3R4</accession>
<keyword evidence="1" id="KW-1133">Transmembrane helix</keyword>
<gene>
    <name evidence="2" type="ORF">AWH56_013935</name>
</gene>